<dbReference type="SUPFAM" id="SSF51161">
    <property type="entry name" value="Trimeric LpxA-like enzymes"/>
    <property type="match status" value="1"/>
</dbReference>
<dbReference type="Pfam" id="PF14602">
    <property type="entry name" value="Hexapep_2"/>
    <property type="match status" value="1"/>
</dbReference>
<evidence type="ECO:0000259" key="7">
    <source>
        <dbReference type="Pfam" id="PF04613"/>
    </source>
</evidence>
<keyword evidence="2" id="KW-0441">Lipid A biosynthesis</keyword>
<name>A0A4S4A390_9FLAO</name>
<evidence type="ECO:0000256" key="5">
    <source>
        <dbReference type="ARBA" id="ARBA00023098"/>
    </source>
</evidence>
<organism evidence="8 9">
    <name type="scientific">Flavobacterium supellecticarium</name>
    <dbReference type="NCBI Taxonomy" id="2565924"/>
    <lineage>
        <taxon>Bacteria</taxon>
        <taxon>Pseudomonadati</taxon>
        <taxon>Bacteroidota</taxon>
        <taxon>Flavobacteriia</taxon>
        <taxon>Flavobacteriales</taxon>
        <taxon>Flavobacteriaceae</taxon>
        <taxon>Flavobacterium</taxon>
    </lineage>
</organism>
<keyword evidence="5" id="KW-0443">Lipid metabolism</keyword>
<dbReference type="AlphaFoldDB" id="A0A4S4A390"/>
<dbReference type="GO" id="GO:0016020">
    <property type="term" value="C:membrane"/>
    <property type="evidence" value="ECO:0007669"/>
    <property type="project" value="GOC"/>
</dbReference>
<dbReference type="EMBL" id="SSNZ01000001">
    <property type="protein sequence ID" value="THF52872.1"/>
    <property type="molecule type" value="Genomic_DNA"/>
</dbReference>
<dbReference type="Pfam" id="PF00132">
    <property type="entry name" value="Hexapep"/>
    <property type="match status" value="2"/>
</dbReference>
<accession>A0A4S4A390</accession>
<proteinExistence type="predicted"/>
<dbReference type="RefSeq" id="WP_136401397.1">
    <property type="nucleotide sequence ID" value="NZ_SSNZ01000001.1"/>
</dbReference>
<dbReference type="NCBIfam" id="NF002060">
    <property type="entry name" value="PRK00892.1"/>
    <property type="match status" value="1"/>
</dbReference>
<dbReference type="InterPro" id="IPR011004">
    <property type="entry name" value="Trimer_LpxA-like_sf"/>
</dbReference>
<dbReference type="GO" id="GO:0103118">
    <property type="term" value="F:UDP-3-O-[(3R)-3-hydroxyacyl]-glucosamine N-acyltransferase activity"/>
    <property type="evidence" value="ECO:0007669"/>
    <property type="project" value="UniProtKB-EC"/>
</dbReference>
<dbReference type="CDD" id="cd03352">
    <property type="entry name" value="LbH_LpxD"/>
    <property type="match status" value="1"/>
</dbReference>
<evidence type="ECO:0000313" key="9">
    <source>
        <dbReference type="Proteomes" id="UP000307507"/>
    </source>
</evidence>
<dbReference type="Proteomes" id="UP000307507">
    <property type="component" value="Unassembled WGS sequence"/>
</dbReference>
<keyword evidence="1" id="KW-0444">Lipid biosynthesis</keyword>
<keyword evidence="4" id="KW-0677">Repeat</keyword>
<reference evidence="8 9" key="1">
    <citation type="submission" date="2019-04" db="EMBL/GenBank/DDBJ databases">
        <title>Flavobacterium sp. nov. isolated from construction timber.</title>
        <authorList>
            <person name="Lin S.-Y."/>
            <person name="Chang C.-T."/>
            <person name="Young C.-C."/>
        </authorList>
    </citation>
    <scope>NUCLEOTIDE SEQUENCE [LARGE SCALE GENOMIC DNA]</scope>
    <source>
        <strain evidence="8 9">CC-CTC003</strain>
    </source>
</reference>
<gene>
    <name evidence="8" type="ORF">E6C50_01295</name>
</gene>
<dbReference type="PANTHER" id="PTHR43378:SF2">
    <property type="entry name" value="UDP-3-O-ACYLGLUCOSAMINE N-ACYLTRANSFERASE 1, MITOCHONDRIAL-RELATED"/>
    <property type="match status" value="1"/>
</dbReference>
<keyword evidence="3 8" id="KW-0808">Transferase</keyword>
<dbReference type="Gene3D" id="3.40.1390.10">
    <property type="entry name" value="MurE/MurF, N-terminal domain"/>
    <property type="match status" value="1"/>
</dbReference>
<feature type="domain" description="UDP-3-O-[3-hydroxymyristoyl] glucosamine N-acyltransferase non-repeat region" evidence="7">
    <location>
        <begin position="27"/>
        <end position="91"/>
    </location>
</feature>
<dbReference type="InterPro" id="IPR020573">
    <property type="entry name" value="UDP_GlcNAc_AcTrfase_non-rep"/>
</dbReference>
<evidence type="ECO:0000256" key="3">
    <source>
        <dbReference type="ARBA" id="ARBA00022679"/>
    </source>
</evidence>
<evidence type="ECO:0000313" key="8">
    <source>
        <dbReference type="EMBL" id="THF52872.1"/>
    </source>
</evidence>
<sequence>MKFTRTYSLREIAAIIDCKFIGDAEFPVMGMNEIHVVEPGDIVFVDHPKYYDKALQSAATIVLINKEVECPEGKALLLSDDPFRDFNKLSRHFKPFKATGVAISDTAVIGEGTVIQPNCFIGNNVVIGKNCLIHPNVTLYDDTVIGDNVIIHAGSILGADAFYYKKRPEGFDQLVSCGRVVIENNVGIGALCTIDRGVTGDTTIREGAKIDNQVHIGHDTVIGKKCLIAAQTGIAGCVIIEDEVTLWGQVGTTSGITIGEKAVVLAQSGVSKSLEGGKVYFGYPAEESREKLKQLAYVKKIPQILTQINKNE</sequence>
<comment type="caution">
    <text evidence="8">The sequence shown here is derived from an EMBL/GenBank/DDBJ whole genome shotgun (WGS) entry which is preliminary data.</text>
</comment>
<dbReference type="OrthoDB" id="9784739at2"/>
<dbReference type="GO" id="GO:0009245">
    <property type="term" value="P:lipid A biosynthetic process"/>
    <property type="evidence" value="ECO:0007669"/>
    <property type="project" value="UniProtKB-KW"/>
</dbReference>
<evidence type="ECO:0000256" key="6">
    <source>
        <dbReference type="ARBA" id="ARBA00023315"/>
    </source>
</evidence>
<keyword evidence="9" id="KW-1185">Reference proteome</keyword>
<protein>
    <submittedName>
        <fullName evidence="8">UDP-3-O-(3-hydroxymyristoyl)glucosamine N-acyltransferase</fullName>
        <ecNumber evidence="8">2.3.1.191</ecNumber>
    </submittedName>
</protein>
<keyword evidence="6 8" id="KW-0012">Acyltransferase</keyword>
<dbReference type="PANTHER" id="PTHR43378">
    <property type="entry name" value="UDP-3-O-ACYLGLUCOSAMINE N-ACYLTRANSFERASE"/>
    <property type="match status" value="1"/>
</dbReference>
<evidence type="ECO:0000256" key="4">
    <source>
        <dbReference type="ARBA" id="ARBA00022737"/>
    </source>
</evidence>
<dbReference type="Gene3D" id="2.160.10.10">
    <property type="entry name" value="Hexapeptide repeat proteins"/>
    <property type="match status" value="1"/>
</dbReference>
<dbReference type="InterPro" id="IPR007691">
    <property type="entry name" value="LpxD"/>
</dbReference>
<dbReference type="GO" id="GO:0016410">
    <property type="term" value="F:N-acyltransferase activity"/>
    <property type="evidence" value="ECO:0007669"/>
    <property type="project" value="InterPro"/>
</dbReference>
<evidence type="ECO:0000256" key="2">
    <source>
        <dbReference type="ARBA" id="ARBA00022556"/>
    </source>
</evidence>
<evidence type="ECO:0000256" key="1">
    <source>
        <dbReference type="ARBA" id="ARBA00022516"/>
    </source>
</evidence>
<dbReference type="InterPro" id="IPR001451">
    <property type="entry name" value="Hexapep"/>
</dbReference>
<dbReference type="EC" id="2.3.1.191" evidence="8"/>
<dbReference type="Pfam" id="PF04613">
    <property type="entry name" value="LpxD"/>
    <property type="match status" value="1"/>
</dbReference>